<dbReference type="EMBL" id="LR828261">
    <property type="protein sequence ID" value="CAD0320982.1"/>
    <property type="molecule type" value="Genomic_DNA"/>
</dbReference>
<proteinExistence type="predicted"/>
<sequence length="125" mass="13909">MTLQVAVAVNLRGVLLGLAMSALLPRRLQLRVAILARMTHKTLRRTLIHGYCGEFRVETLESQAPGATLWLSTAFVYHRDRASPVATIEGAGQGEYRGDAREQALRVGSCLAEFLDPKEYRVRET</sequence>
<evidence type="ECO:0008006" key="2">
    <source>
        <dbReference type="Google" id="ProtNLM"/>
    </source>
</evidence>
<name>A0A6V7CS59_9XANT</name>
<reference evidence="1" key="1">
    <citation type="submission" date="2020-07" db="EMBL/GenBank/DDBJ databases">
        <authorList>
            <person name="Pothier F. J."/>
        </authorList>
    </citation>
    <scope>NUCLEOTIDE SEQUENCE</scope>
    <source>
        <strain evidence="1">CFBP 2533</strain>
    </source>
</reference>
<dbReference type="AlphaFoldDB" id="A0A6V7CS59"/>
<protein>
    <recommendedName>
        <fullName evidence="2">DRBM domain-containing protein</fullName>
    </recommendedName>
</protein>
<dbReference type="EMBL" id="LR828261">
    <property type="protein sequence ID" value="CAD0320972.1"/>
    <property type="molecule type" value="Genomic_DNA"/>
</dbReference>
<evidence type="ECO:0000313" key="1">
    <source>
        <dbReference type="EMBL" id="CAD0320982.1"/>
    </source>
</evidence>
<accession>A0A6V7CS59</accession>
<gene>
    <name evidence="1" type="ORF">CFBP2533_15990</name>
</gene>
<organism evidence="1">
    <name type="scientific">Xanthomonas hortorum pv. pelargonii</name>
    <dbReference type="NCBI Taxonomy" id="453602"/>
    <lineage>
        <taxon>Bacteria</taxon>
        <taxon>Pseudomonadati</taxon>
        <taxon>Pseudomonadota</taxon>
        <taxon>Gammaproteobacteria</taxon>
        <taxon>Lysobacterales</taxon>
        <taxon>Lysobacteraceae</taxon>
        <taxon>Xanthomonas</taxon>
    </lineage>
</organism>